<gene>
    <name evidence="6" type="ORF">J3U88_18920</name>
</gene>
<dbReference type="InterPro" id="IPR050109">
    <property type="entry name" value="HTH-type_TetR-like_transc_reg"/>
</dbReference>
<feature type="DNA-binding region" description="H-T-H motif" evidence="4">
    <location>
        <begin position="31"/>
        <end position="50"/>
    </location>
</feature>
<dbReference type="Gene3D" id="1.10.10.60">
    <property type="entry name" value="Homeodomain-like"/>
    <property type="match status" value="1"/>
</dbReference>
<dbReference type="PANTHER" id="PTHR30055:SF234">
    <property type="entry name" value="HTH-TYPE TRANSCRIPTIONAL REGULATOR BETI"/>
    <property type="match status" value="1"/>
</dbReference>
<organism evidence="6 7">
    <name type="scientific">Acanthopleuribacter pedis</name>
    <dbReference type="NCBI Taxonomy" id="442870"/>
    <lineage>
        <taxon>Bacteria</taxon>
        <taxon>Pseudomonadati</taxon>
        <taxon>Acidobacteriota</taxon>
        <taxon>Holophagae</taxon>
        <taxon>Acanthopleuribacterales</taxon>
        <taxon>Acanthopleuribacteraceae</taxon>
        <taxon>Acanthopleuribacter</taxon>
    </lineage>
</organism>
<dbReference type="Pfam" id="PF09209">
    <property type="entry name" value="CecR_C"/>
    <property type="match status" value="1"/>
</dbReference>
<comment type="caution">
    <text evidence="6">The sequence shown here is derived from an EMBL/GenBank/DDBJ whole genome shotgun (WGS) entry which is preliminary data.</text>
</comment>
<dbReference type="AlphaFoldDB" id="A0A8J7Q519"/>
<evidence type="ECO:0000256" key="2">
    <source>
        <dbReference type="ARBA" id="ARBA00023125"/>
    </source>
</evidence>
<dbReference type="PROSITE" id="PS50977">
    <property type="entry name" value="HTH_TETR_2"/>
    <property type="match status" value="1"/>
</dbReference>
<evidence type="ECO:0000256" key="4">
    <source>
        <dbReference type="PROSITE-ProRule" id="PRU00335"/>
    </source>
</evidence>
<dbReference type="EMBL" id="JAFREP010000018">
    <property type="protein sequence ID" value="MBO1320557.1"/>
    <property type="molecule type" value="Genomic_DNA"/>
</dbReference>
<dbReference type="PANTHER" id="PTHR30055">
    <property type="entry name" value="HTH-TYPE TRANSCRIPTIONAL REGULATOR RUTR"/>
    <property type="match status" value="1"/>
</dbReference>
<proteinExistence type="predicted"/>
<keyword evidence="3" id="KW-0804">Transcription</keyword>
<dbReference type="Pfam" id="PF00440">
    <property type="entry name" value="TetR_N"/>
    <property type="match status" value="1"/>
</dbReference>
<dbReference type="Gene3D" id="1.10.357.10">
    <property type="entry name" value="Tetracycline Repressor, domain 2"/>
    <property type="match status" value="1"/>
</dbReference>
<dbReference type="InterPro" id="IPR009057">
    <property type="entry name" value="Homeodomain-like_sf"/>
</dbReference>
<evidence type="ECO:0000259" key="5">
    <source>
        <dbReference type="PROSITE" id="PS50977"/>
    </source>
</evidence>
<evidence type="ECO:0000313" key="7">
    <source>
        <dbReference type="Proteomes" id="UP000664417"/>
    </source>
</evidence>
<dbReference type="RefSeq" id="WP_207860512.1">
    <property type="nucleotide sequence ID" value="NZ_JAFREP010000018.1"/>
</dbReference>
<evidence type="ECO:0000313" key="6">
    <source>
        <dbReference type="EMBL" id="MBO1320557.1"/>
    </source>
</evidence>
<dbReference type="GO" id="GO:0000976">
    <property type="term" value="F:transcription cis-regulatory region binding"/>
    <property type="evidence" value="ECO:0007669"/>
    <property type="project" value="TreeGrafter"/>
</dbReference>
<feature type="domain" description="HTH tetR-type" evidence="5">
    <location>
        <begin position="8"/>
        <end position="68"/>
    </location>
</feature>
<evidence type="ECO:0000256" key="3">
    <source>
        <dbReference type="ARBA" id="ARBA00023163"/>
    </source>
</evidence>
<keyword evidence="2 4" id="KW-0238">DNA-binding</keyword>
<name>A0A8J7Q519_9BACT</name>
<dbReference type="PRINTS" id="PR00455">
    <property type="entry name" value="HTHTETR"/>
</dbReference>
<dbReference type="GO" id="GO:0003700">
    <property type="term" value="F:DNA-binding transcription factor activity"/>
    <property type="evidence" value="ECO:0007669"/>
    <property type="project" value="TreeGrafter"/>
</dbReference>
<evidence type="ECO:0000256" key="1">
    <source>
        <dbReference type="ARBA" id="ARBA00023015"/>
    </source>
</evidence>
<dbReference type="Proteomes" id="UP000664417">
    <property type="component" value="Unassembled WGS sequence"/>
</dbReference>
<dbReference type="InterPro" id="IPR015292">
    <property type="entry name" value="Tscrpt_reg_YbiH_C"/>
</dbReference>
<dbReference type="SUPFAM" id="SSF46689">
    <property type="entry name" value="Homeodomain-like"/>
    <property type="match status" value="1"/>
</dbReference>
<dbReference type="SUPFAM" id="SSF48498">
    <property type="entry name" value="Tetracyclin repressor-like, C-terminal domain"/>
    <property type="match status" value="1"/>
</dbReference>
<keyword evidence="7" id="KW-1185">Reference proteome</keyword>
<dbReference type="InterPro" id="IPR001647">
    <property type="entry name" value="HTH_TetR"/>
</dbReference>
<keyword evidence="1" id="KW-0805">Transcription regulation</keyword>
<accession>A0A8J7Q519</accession>
<dbReference type="InterPro" id="IPR036271">
    <property type="entry name" value="Tet_transcr_reg_TetR-rel_C_sf"/>
</dbReference>
<protein>
    <submittedName>
        <fullName evidence="6">TetR/AcrR family transcriptional regulator</fullName>
    </submittedName>
</protein>
<reference evidence="6" key="1">
    <citation type="submission" date="2021-03" db="EMBL/GenBank/DDBJ databases">
        <authorList>
            <person name="Wang G."/>
        </authorList>
    </citation>
    <scope>NUCLEOTIDE SEQUENCE</scope>
    <source>
        <strain evidence="6">KCTC 12899</strain>
    </source>
</reference>
<sequence length="211" mass="23380">MGTAKDSEQTRARIIEAAGRLFAERGFKGVTVRMIAKEAETHLSALNYHFQSKQILFHEVLMHAAAHASISAEEKRLLKTLKPREALFVMVKEVLEEGRREGAGDWRNALLARESHFGGEAYREVIEHYYRPDMVFATELVAAAAGSTPDSRHVQFAVLTMVSLLETFGLHGHMAEEIVPGFFDDLGRNDQLSRHIVAVTLAAANPELGGV</sequence>